<sequence>MHTNLFQPHRAIVIHSPHAGRASQLSQVLDYVRQAGIEIIETLAITELDGLPVQGQHWRDAGCEIAIAAGGDGLIGGVITHIARSHLPLGILPLGTANDIARSLNIPLNIQEAAELIGHGKLVAVDIGEAVPAEQAPHGLNPQIGGRSLASIPRQHHGFFAHTLTTGLNVQFARLATNVATRQRYGRLTYPVAALEVLRNYQALEVSLRMDGAVWPSGTSEPAAAGVVDGPITVKYHALQVAVINAPIFGGAWQLSIPGAAIDDQLLDIIIIEEIDLKELSAAIARIFNPQVDSELSPTGEYIKYGVLHPAELVSGISGVHHFQARGVTIITSTDPQDITLDGELRGRTPTYACTAKEQLQVVVPA</sequence>
<dbReference type="InterPro" id="IPR050187">
    <property type="entry name" value="Lipid_Phosphate_FormReg"/>
</dbReference>
<dbReference type="PANTHER" id="PTHR12358:SF54">
    <property type="entry name" value="SPHINGOSINE KINASE RELATED PROTEIN"/>
    <property type="match status" value="1"/>
</dbReference>
<dbReference type="AlphaFoldDB" id="A0A4V0Z0H3"/>
<evidence type="ECO:0000256" key="8">
    <source>
        <dbReference type="ARBA" id="ARBA00023264"/>
    </source>
</evidence>
<reference evidence="10 11" key="1">
    <citation type="submission" date="2019-01" db="EMBL/GenBank/DDBJ databases">
        <title>Ktedonosporobacter rubrisoli SCAWS-G2.</title>
        <authorList>
            <person name="Huang Y."/>
            <person name="Yan B."/>
        </authorList>
    </citation>
    <scope>NUCLEOTIDE SEQUENCE [LARGE SCALE GENOMIC DNA]</scope>
    <source>
        <strain evidence="10 11">SCAWS-G2</strain>
    </source>
</reference>
<keyword evidence="4" id="KW-0547">Nucleotide-binding</keyword>
<proteinExistence type="inferred from homology"/>
<dbReference type="SUPFAM" id="SSF111331">
    <property type="entry name" value="NAD kinase/diacylglycerol kinase-like"/>
    <property type="match status" value="1"/>
</dbReference>
<evidence type="ECO:0000256" key="4">
    <source>
        <dbReference type="ARBA" id="ARBA00022741"/>
    </source>
</evidence>
<dbReference type="EMBL" id="CP035758">
    <property type="protein sequence ID" value="QBD83221.1"/>
    <property type="molecule type" value="Genomic_DNA"/>
</dbReference>
<feature type="domain" description="DAGKc" evidence="9">
    <location>
        <begin position="6"/>
        <end position="134"/>
    </location>
</feature>
<evidence type="ECO:0000256" key="6">
    <source>
        <dbReference type="ARBA" id="ARBA00022840"/>
    </source>
</evidence>
<keyword evidence="7" id="KW-0594">Phospholipid biosynthesis</keyword>
<dbReference type="InterPro" id="IPR017438">
    <property type="entry name" value="ATP-NAD_kinase_N"/>
</dbReference>
<organism evidence="10 11">
    <name type="scientific">Ktedonosporobacter rubrisoli</name>
    <dbReference type="NCBI Taxonomy" id="2509675"/>
    <lineage>
        <taxon>Bacteria</taxon>
        <taxon>Bacillati</taxon>
        <taxon>Chloroflexota</taxon>
        <taxon>Ktedonobacteria</taxon>
        <taxon>Ktedonobacterales</taxon>
        <taxon>Ktedonosporobacteraceae</taxon>
        <taxon>Ktedonosporobacter</taxon>
    </lineage>
</organism>
<dbReference type="KEGG" id="kbs:EPA93_47580"/>
<comment type="similarity">
    <text evidence="2">Belongs to the diacylglycerol/lipid kinase family.</text>
</comment>
<dbReference type="SMART" id="SM00046">
    <property type="entry name" value="DAGKc"/>
    <property type="match status" value="1"/>
</dbReference>
<name>A0A4V0Z0H3_KTERU</name>
<dbReference type="Pfam" id="PF19279">
    <property type="entry name" value="YegS_C"/>
    <property type="match status" value="1"/>
</dbReference>
<keyword evidence="11" id="KW-1185">Reference proteome</keyword>
<evidence type="ECO:0000313" key="11">
    <source>
        <dbReference type="Proteomes" id="UP000290365"/>
    </source>
</evidence>
<keyword evidence="3" id="KW-0808">Transferase</keyword>
<dbReference type="InterPro" id="IPR016064">
    <property type="entry name" value="NAD/diacylglycerol_kinase_sf"/>
</dbReference>
<dbReference type="GO" id="GO:0016301">
    <property type="term" value="F:kinase activity"/>
    <property type="evidence" value="ECO:0007669"/>
    <property type="project" value="UniProtKB-KW"/>
</dbReference>
<dbReference type="InterPro" id="IPR001206">
    <property type="entry name" value="Diacylglycerol_kinase_cat_dom"/>
</dbReference>
<evidence type="ECO:0000256" key="5">
    <source>
        <dbReference type="ARBA" id="ARBA00022777"/>
    </source>
</evidence>
<dbReference type="InterPro" id="IPR045540">
    <property type="entry name" value="YegS/DAGK_C"/>
</dbReference>
<dbReference type="Gene3D" id="2.60.200.40">
    <property type="match status" value="1"/>
</dbReference>
<dbReference type="PROSITE" id="PS50146">
    <property type="entry name" value="DAGK"/>
    <property type="match status" value="1"/>
</dbReference>
<evidence type="ECO:0000256" key="3">
    <source>
        <dbReference type="ARBA" id="ARBA00022679"/>
    </source>
</evidence>
<evidence type="ECO:0000313" key="10">
    <source>
        <dbReference type="EMBL" id="QBD83221.1"/>
    </source>
</evidence>
<evidence type="ECO:0000256" key="2">
    <source>
        <dbReference type="ARBA" id="ARBA00005983"/>
    </source>
</evidence>
<comment type="cofactor">
    <cofactor evidence="1">
        <name>Mg(2+)</name>
        <dbReference type="ChEBI" id="CHEBI:18420"/>
    </cofactor>
</comment>
<dbReference type="PANTHER" id="PTHR12358">
    <property type="entry name" value="SPHINGOSINE KINASE"/>
    <property type="match status" value="1"/>
</dbReference>
<evidence type="ECO:0000256" key="7">
    <source>
        <dbReference type="ARBA" id="ARBA00023209"/>
    </source>
</evidence>
<keyword evidence="7" id="KW-0443">Lipid metabolism</keyword>
<dbReference type="GO" id="GO:0008654">
    <property type="term" value="P:phospholipid biosynthetic process"/>
    <property type="evidence" value="ECO:0007669"/>
    <property type="project" value="UniProtKB-KW"/>
</dbReference>
<dbReference type="Proteomes" id="UP000290365">
    <property type="component" value="Chromosome"/>
</dbReference>
<evidence type="ECO:0000256" key="1">
    <source>
        <dbReference type="ARBA" id="ARBA00001946"/>
    </source>
</evidence>
<dbReference type="Pfam" id="PF00781">
    <property type="entry name" value="DAGK_cat"/>
    <property type="match status" value="1"/>
</dbReference>
<protein>
    <recommendedName>
        <fullName evidence="9">DAGKc domain-containing protein</fullName>
    </recommendedName>
</protein>
<accession>A0A4V0Z0H3</accession>
<evidence type="ECO:0000259" key="9">
    <source>
        <dbReference type="PROSITE" id="PS50146"/>
    </source>
</evidence>
<dbReference type="Gene3D" id="3.40.50.10330">
    <property type="entry name" value="Probable inorganic polyphosphate/atp-NAD kinase, domain 1"/>
    <property type="match status" value="1"/>
</dbReference>
<gene>
    <name evidence="10" type="ORF">EPA93_47580</name>
</gene>
<keyword evidence="8" id="KW-1208">Phospholipid metabolism</keyword>
<keyword evidence="5" id="KW-0418">Kinase</keyword>
<dbReference type="GO" id="GO:0005524">
    <property type="term" value="F:ATP binding"/>
    <property type="evidence" value="ECO:0007669"/>
    <property type="project" value="UniProtKB-KW"/>
</dbReference>
<keyword evidence="7" id="KW-0444">Lipid biosynthesis</keyword>
<dbReference type="RefSeq" id="WP_129894287.1">
    <property type="nucleotide sequence ID" value="NZ_CP035758.1"/>
</dbReference>
<keyword evidence="6" id="KW-0067">ATP-binding</keyword>
<dbReference type="OrthoDB" id="142078at2"/>